<dbReference type="AlphaFoldDB" id="A0AAW3JTK7"/>
<comment type="caution">
    <text evidence="1">The sequence shown here is derived from an EMBL/GenBank/DDBJ whole genome shotgun (WGS) entry which is preliminary data.</text>
</comment>
<dbReference type="EMBL" id="LLKB01000005">
    <property type="protein sequence ID" value="KQC85004.1"/>
    <property type="molecule type" value="Genomic_DNA"/>
</dbReference>
<reference evidence="1 2" key="1">
    <citation type="submission" date="2015-10" db="EMBL/GenBank/DDBJ databases">
        <title>Butyribacter intestini gen. nov., sp. nov., a butyric acid-producing bacterium of the family Lachnospiraceae isolated from the human faeces.</title>
        <authorList>
            <person name="Zou Y."/>
            <person name="Xue W."/>
            <person name="Luo G."/>
            <person name="Lv M."/>
        </authorList>
    </citation>
    <scope>NUCLEOTIDE SEQUENCE [LARGE SCALE GENOMIC DNA]</scope>
    <source>
        <strain evidence="1 2">TF01-11</strain>
    </source>
</reference>
<sequence>MNRMKKSKKILSLILIAALMITGINIKTVKTYAKDTNKKAITAYRKLLSKEKHKWREDYSSAPNVNKTKNYKFACIDLNGDGIKELVVENPEACWADGSVKIFRYVKGKVKKVLLCHGFEWYKKSKIILVNDAHTGAYWGTYYKIKNNGKIVKKAEYSGTDDKSYKKQAKHKESFYGMTVYYTSYKINGKETSYKKYKAALKKMLKAKKYTKIQLYKNTEDNRDLYL</sequence>
<name>A0AAW3JTK7_9FIRM</name>
<evidence type="ECO:0008006" key="3">
    <source>
        <dbReference type="Google" id="ProtNLM"/>
    </source>
</evidence>
<proteinExistence type="predicted"/>
<gene>
    <name evidence="1" type="ORF">APZ18_09840</name>
</gene>
<accession>A0AAW3JTK7</accession>
<dbReference type="Proteomes" id="UP000050833">
    <property type="component" value="Unassembled WGS sequence"/>
</dbReference>
<evidence type="ECO:0000313" key="1">
    <source>
        <dbReference type="EMBL" id="KQC85004.1"/>
    </source>
</evidence>
<protein>
    <recommendedName>
        <fullName evidence="3">VCBS repeat-containing protein</fullName>
    </recommendedName>
</protein>
<evidence type="ECO:0000313" key="2">
    <source>
        <dbReference type="Proteomes" id="UP000050833"/>
    </source>
</evidence>
<organism evidence="1 2">
    <name type="scientific">Butyribacter intestini</name>
    <dbReference type="NCBI Taxonomy" id="1703332"/>
    <lineage>
        <taxon>Bacteria</taxon>
        <taxon>Bacillati</taxon>
        <taxon>Bacillota</taxon>
        <taxon>Clostridia</taxon>
        <taxon>Lachnospirales</taxon>
        <taxon>Lachnospiraceae</taxon>
        <taxon>Butyribacter</taxon>
    </lineage>
</organism>
<dbReference type="RefSeq" id="WP_055944393.1">
    <property type="nucleotide sequence ID" value="NZ_JAQDCV010000005.1"/>
</dbReference>
<keyword evidence="2" id="KW-1185">Reference proteome</keyword>